<evidence type="ECO:0000259" key="1">
    <source>
        <dbReference type="Pfam" id="PF05685"/>
    </source>
</evidence>
<dbReference type="GO" id="GO:0004519">
    <property type="term" value="F:endonuclease activity"/>
    <property type="evidence" value="ECO:0007669"/>
    <property type="project" value="UniProtKB-KW"/>
</dbReference>
<dbReference type="PANTHER" id="PTHR36558:SF1">
    <property type="entry name" value="RESTRICTION ENDONUCLEASE DOMAIN-CONTAINING PROTEIN-RELATED"/>
    <property type="match status" value="1"/>
</dbReference>
<dbReference type="PANTHER" id="PTHR36558">
    <property type="entry name" value="GLR1098 PROTEIN"/>
    <property type="match status" value="1"/>
</dbReference>
<evidence type="ECO:0000313" key="3">
    <source>
        <dbReference type="Proteomes" id="UP001375743"/>
    </source>
</evidence>
<keyword evidence="3" id="KW-1185">Reference proteome</keyword>
<dbReference type="Gene3D" id="3.90.1570.10">
    <property type="entry name" value="tt1808, chain A"/>
    <property type="match status" value="1"/>
</dbReference>
<dbReference type="RefSeq" id="WP_418160371.1">
    <property type="nucleotide sequence ID" value="NZ_JBBLZC010000015.1"/>
</dbReference>
<dbReference type="EMBL" id="JBBLZC010000015">
    <property type="protein sequence ID" value="MEK0084520.1"/>
    <property type="molecule type" value="Genomic_DNA"/>
</dbReference>
<dbReference type="InterPro" id="IPR011335">
    <property type="entry name" value="Restrct_endonuc-II-like"/>
</dbReference>
<comment type="caution">
    <text evidence="2">The sequence shown here is derived from an EMBL/GenBank/DDBJ whole genome shotgun (WGS) entry which is preliminary data.</text>
</comment>
<feature type="domain" description="Putative restriction endonuclease" evidence="1">
    <location>
        <begin position="11"/>
        <end position="150"/>
    </location>
</feature>
<protein>
    <submittedName>
        <fullName evidence="2">Uma2 family endonuclease</fullName>
    </submittedName>
</protein>
<dbReference type="CDD" id="cd06260">
    <property type="entry name" value="DUF820-like"/>
    <property type="match status" value="1"/>
</dbReference>
<reference evidence="2 3" key="1">
    <citation type="submission" date="2024-01" db="EMBL/GenBank/DDBJ databases">
        <title>Multi-omics insights into the function and evolution of sodium benzoate biodegradation pathways in Benzoatithermus flavus gen. nov., sp. nov. from hot spring.</title>
        <authorList>
            <person name="Hu C.-J."/>
            <person name="Li W.-J."/>
        </authorList>
    </citation>
    <scope>NUCLEOTIDE SEQUENCE [LARGE SCALE GENOMIC DNA]</scope>
    <source>
        <strain evidence="2 3">SYSU G07066</strain>
    </source>
</reference>
<dbReference type="SUPFAM" id="SSF52980">
    <property type="entry name" value="Restriction endonuclease-like"/>
    <property type="match status" value="1"/>
</dbReference>
<dbReference type="Pfam" id="PF05685">
    <property type="entry name" value="Uma2"/>
    <property type="match status" value="1"/>
</dbReference>
<sequence>MTGPAEKRMTVDEFLRWDDGTDTRYELVDGVIRAMAPPGGAHGTVAANATALIHAALRSRRPCRPQAEAGVRINDQTWWQADIAVTCKPPAPEIVEPLLVIEVLSPHTRAHDLGRKLDDYKTLPSVQEIWMIDSEKRWAQVWRRGDEGRLGQDLVGSAVFESGVLQAFVPLDELYADSGLRASFRG</sequence>
<evidence type="ECO:0000313" key="2">
    <source>
        <dbReference type="EMBL" id="MEK0084520.1"/>
    </source>
</evidence>
<proteinExistence type="predicted"/>
<keyword evidence="2" id="KW-0378">Hydrolase</keyword>
<gene>
    <name evidence="2" type="ORF">U1T56_15290</name>
</gene>
<dbReference type="InterPro" id="IPR008538">
    <property type="entry name" value="Uma2"/>
</dbReference>
<dbReference type="Proteomes" id="UP001375743">
    <property type="component" value="Unassembled WGS sequence"/>
</dbReference>
<dbReference type="InterPro" id="IPR012296">
    <property type="entry name" value="Nuclease_put_TT1808"/>
</dbReference>
<organism evidence="2 3">
    <name type="scientific">Benzoatithermus flavus</name>
    <dbReference type="NCBI Taxonomy" id="3108223"/>
    <lineage>
        <taxon>Bacteria</taxon>
        <taxon>Pseudomonadati</taxon>
        <taxon>Pseudomonadota</taxon>
        <taxon>Alphaproteobacteria</taxon>
        <taxon>Geminicoccales</taxon>
        <taxon>Geminicoccaceae</taxon>
        <taxon>Benzoatithermus</taxon>
    </lineage>
</organism>
<accession>A0ABU8XTI0</accession>
<name>A0ABU8XTI0_9PROT</name>
<keyword evidence="2" id="KW-0255">Endonuclease</keyword>
<keyword evidence="2" id="KW-0540">Nuclease</keyword>